<comment type="caution">
    <text evidence="3">The sequence shown here is derived from an EMBL/GenBank/DDBJ whole genome shotgun (WGS) entry which is preliminary data.</text>
</comment>
<dbReference type="InterPro" id="IPR044927">
    <property type="entry name" value="Endonuclea_NS_2"/>
</dbReference>
<feature type="domain" description="Type VII secretion system protein EssD-like" evidence="2">
    <location>
        <begin position="143"/>
        <end position="259"/>
    </location>
</feature>
<evidence type="ECO:0000259" key="2">
    <source>
        <dbReference type="Pfam" id="PF13930"/>
    </source>
</evidence>
<keyword evidence="3" id="KW-0540">Nuclease</keyword>
<proteinExistence type="predicted"/>
<protein>
    <submittedName>
        <fullName evidence="3">DNA/RNA non-specific endonuclease</fullName>
    </submittedName>
</protein>
<dbReference type="GO" id="GO:0004519">
    <property type="term" value="F:endonuclease activity"/>
    <property type="evidence" value="ECO:0007669"/>
    <property type="project" value="UniProtKB-KW"/>
</dbReference>
<keyword evidence="4" id="KW-1185">Reference proteome</keyword>
<sequence length="286" mass="31644">MRDSAHGQQSGFAIWMRTGRWPNPEASAGIERKFNPWHDPDDGRFTFAGQGRHHGSGGARSAATAPRKRSSINPGGGSFGGAGASGSFGKPAPVKPKPRPAPQKRRHLPGSLPAKPAPWPRPPVRPAPVQPVRTPPLRPVKRNGYTYHLDKRGDPHEIEVPKLGTEAKTPRSRSAQRNAGKPDRLPTDDGGHFIAHRFNGPNDAFNHFAQDRSSNRGRYRVVEQIWADAQAEGKDVSFKMKIDYPKGSRRPDFVHIWYSTGGPTIYEKIDNRPGHSPVKLKSRRKK</sequence>
<reference evidence="3 4" key="1">
    <citation type="submission" date="2018-05" db="EMBL/GenBank/DDBJ databases">
        <title>Genomic Encyclopedia of Type Strains, Phase IV (KMG-IV): sequencing the most valuable type-strain genomes for metagenomic binning, comparative biology and taxonomic classification.</title>
        <authorList>
            <person name="Goeker M."/>
        </authorList>
    </citation>
    <scope>NUCLEOTIDE SEQUENCE [LARGE SCALE GENOMIC DNA]</scope>
    <source>
        <strain evidence="3 4">DSM 3183</strain>
    </source>
</reference>
<evidence type="ECO:0000313" key="4">
    <source>
        <dbReference type="Proteomes" id="UP000248014"/>
    </source>
</evidence>
<feature type="compositionally biased region" description="Basic residues" evidence="1">
    <location>
        <begin position="96"/>
        <end position="108"/>
    </location>
</feature>
<gene>
    <name evidence="3" type="ORF">C7451_1018</name>
</gene>
<dbReference type="EMBL" id="QJJM01000001">
    <property type="protein sequence ID" value="PXW78946.1"/>
    <property type="molecule type" value="Genomic_DNA"/>
</dbReference>
<evidence type="ECO:0000313" key="3">
    <source>
        <dbReference type="EMBL" id="PXW78946.1"/>
    </source>
</evidence>
<keyword evidence="3" id="KW-0255">Endonuclease</keyword>
<feature type="compositionally biased region" description="Gly residues" evidence="1">
    <location>
        <begin position="74"/>
        <end position="86"/>
    </location>
</feature>
<feature type="region of interest" description="Disordered" evidence="1">
    <location>
        <begin position="1"/>
        <end position="200"/>
    </location>
</feature>
<feature type="compositionally biased region" description="Pro residues" evidence="1">
    <location>
        <begin position="115"/>
        <end position="138"/>
    </location>
</feature>
<feature type="compositionally biased region" description="Basic and acidic residues" evidence="1">
    <location>
        <begin position="180"/>
        <end position="191"/>
    </location>
</feature>
<name>A0A2V3VAW1_9SPHN</name>
<dbReference type="AlphaFoldDB" id="A0A2V3VAW1"/>
<dbReference type="Pfam" id="PF13930">
    <property type="entry name" value="Endonuclea_NS_2"/>
    <property type="match status" value="1"/>
</dbReference>
<feature type="compositionally biased region" description="Basic and acidic residues" evidence="1">
    <location>
        <begin position="148"/>
        <end position="160"/>
    </location>
</feature>
<accession>A0A2V3VAW1</accession>
<feature type="compositionally biased region" description="Basic and acidic residues" evidence="1">
    <location>
        <begin position="30"/>
        <end position="44"/>
    </location>
</feature>
<keyword evidence="3" id="KW-0378">Hydrolase</keyword>
<organism evidence="3 4">
    <name type="scientific">Blastomonas natatoria</name>
    <dbReference type="NCBI Taxonomy" id="34015"/>
    <lineage>
        <taxon>Bacteria</taxon>
        <taxon>Pseudomonadati</taxon>
        <taxon>Pseudomonadota</taxon>
        <taxon>Alphaproteobacteria</taxon>
        <taxon>Sphingomonadales</taxon>
        <taxon>Sphingomonadaceae</taxon>
        <taxon>Blastomonas</taxon>
    </lineage>
</organism>
<dbReference type="RefSeq" id="WP_244181444.1">
    <property type="nucleotide sequence ID" value="NZ_QJJM01000001.1"/>
</dbReference>
<feature type="compositionally biased region" description="Polar residues" evidence="1">
    <location>
        <begin position="1"/>
        <end position="11"/>
    </location>
</feature>
<feature type="region of interest" description="Disordered" evidence="1">
    <location>
        <begin position="267"/>
        <end position="286"/>
    </location>
</feature>
<dbReference type="Proteomes" id="UP000248014">
    <property type="component" value="Unassembled WGS sequence"/>
</dbReference>
<evidence type="ECO:0000256" key="1">
    <source>
        <dbReference type="SAM" id="MobiDB-lite"/>
    </source>
</evidence>